<dbReference type="GeneID" id="106014194"/>
<feature type="transmembrane region" description="Helical" evidence="5">
    <location>
        <begin position="92"/>
        <end position="116"/>
    </location>
</feature>
<reference evidence="7" key="1">
    <citation type="submission" date="2025-08" db="UniProtKB">
        <authorList>
            <consortium name="RefSeq"/>
        </authorList>
    </citation>
    <scope>IDENTIFICATION</scope>
</reference>
<evidence type="ECO:0000313" key="6">
    <source>
        <dbReference type="Proteomes" id="UP000694888"/>
    </source>
</evidence>
<proteinExistence type="predicted"/>
<protein>
    <submittedName>
        <fullName evidence="7">B(0,+)-type amino acid transporter 1-like</fullName>
    </submittedName>
</protein>
<dbReference type="InterPro" id="IPR002293">
    <property type="entry name" value="AA/rel_permease1"/>
</dbReference>
<evidence type="ECO:0000256" key="1">
    <source>
        <dbReference type="ARBA" id="ARBA00004141"/>
    </source>
</evidence>
<feature type="transmembrane region" description="Helical" evidence="5">
    <location>
        <begin position="61"/>
        <end position="86"/>
    </location>
</feature>
<dbReference type="Pfam" id="PF13520">
    <property type="entry name" value="AA_permease_2"/>
    <property type="match status" value="1"/>
</dbReference>
<dbReference type="Gene3D" id="1.20.1740.10">
    <property type="entry name" value="Amino acid/polyamine transporter I"/>
    <property type="match status" value="1"/>
</dbReference>
<dbReference type="PANTHER" id="PTHR11785:SF512">
    <property type="entry name" value="SOBREMESA, ISOFORM B"/>
    <property type="match status" value="1"/>
</dbReference>
<name>A0ABM1AFT4_APLCA</name>
<feature type="transmembrane region" description="Helical" evidence="5">
    <location>
        <begin position="156"/>
        <end position="177"/>
    </location>
</feature>
<evidence type="ECO:0000256" key="3">
    <source>
        <dbReference type="ARBA" id="ARBA00022989"/>
    </source>
</evidence>
<dbReference type="RefSeq" id="XP_012946800.1">
    <property type="nucleotide sequence ID" value="XM_013091346.1"/>
</dbReference>
<accession>A0ABM1AFT4</accession>
<keyword evidence="6" id="KW-1185">Reference proteome</keyword>
<keyword evidence="4 5" id="KW-0472">Membrane</keyword>
<gene>
    <name evidence="7" type="primary">LOC106014194</name>
</gene>
<evidence type="ECO:0000256" key="2">
    <source>
        <dbReference type="ARBA" id="ARBA00022692"/>
    </source>
</evidence>
<evidence type="ECO:0000256" key="5">
    <source>
        <dbReference type="SAM" id="Phobius"/>
    </source>
</evidence>
<dbReference type="PANTHER" id="PTHR11785">
    <property type="entry name" value="AMINO ACID TRANSPORTER"/>
    <property type="match status" value="1"/>
</dbReference>
<dbReference type="Proteomes" id="UP000694888">
    <property type="component" value="Unplaced"/>
</dbReference>
<evidence type="ECO:0000313" key="7">
    <source>
        <dbReference type="RefSeq" id="XP_012946800.1"/>
    </source>
</evidence>
<evidence type="ECO:0000256" key="4">
    <source>
        <dbReference type="ARBA" id="ARBA00023136"/>
    </source>
</evidence>
<sequence>MLGADAVAVLWGDRVLGAAADIIPVAVVISTLGAASNGFFGNTRLIFTAARDKNIPDVLSYIQVDFLTPICAMGLLLGLALLFLVPAEVGTLINYIGFLNAFFNGLVYICFLVFRFGSMRDAHRPIKIPLVVPIFMVILNIYMFVAPLAISPEVQYAYVAAGVFLGSAVIYVPFIFFRVSVPFYDRIVPVIQLCLRVSPPAKYED</sequence>
<organism evidence="6 7">
    <name type="scientific">Aplysia californica</name>
    <name type="common">California sea hare</name>
    <dbReference type="NCBI Taxonomy" id="6500"/>
    <lineage>
        <taxon>Eukaryota</taxon>
        <taxon>Metazoa</taxon>
        <taxon>Spiralia</taxon>
        <taxon>Lophotrochozoa</taxon>
        <taxon>Mollusca</taxon>
        <taxon>Gastropoda</taxon>
        <taxon>Heterobranchia</taxon>
        <taxon>Euthyneura</taxon>
        <taxon>Tectipleura</taxon>
        <taxon>Aplysiida</taxon>
        <taxon>Aplysioidea</taxon>
        <taxon>Aplysiidae</taxon>
        <taxon>Aplysia</taxon>
    </lineage>
</organism>
<dbReference type="InterPro" id="IPR050598">
    <property type="entry name" value="AminoAcid_Transporter"/>
</dbReference>
<feature type="transmembrane region" description="Helical" evidence="5">
    <location>
        <begin position="128"/>
        <end position="150"/>
    </location>
</feature>
<keyword evidence="2 5" id="KW-0812">Transmembrane</keyword>
<keyword evidence="3 5" id="KW-1133">Transmembrane helix</keyword>
<feature type="transmembrane region" description="Helical" evidence="5">
    <location>
        <begin position="15"/>
        <end position="40"/>
    </location>
</feature>
<comment type="subcellular location">
    <subcellularLocation>
        <location evidence="1">Membrane</location>
        <topology evidence="1">Multi-pass membrane protein</topology>
    </subcellularLocation>
</comment>